<dbReference type="FunCoup" id="F0ZBS0">
    <property type="interactions" value="937"/>
</dbReference>
<feature type="coiled-coil region" evidence="1">
    <location>
        <begin position="486"/>
        <end position="514"/>
    </location>
</feature>
<dbReference type="KEGG" id="dpp:DICPUDRAFT_148695"/>
<sequence>MLVENNKPEQQIVDEDNTLLMKKIEDKENEDYLKLNFEEKIKNTIDKIMENSNDNELSRLFGYLFGYNLNDQELQQQEKQSKMEQIGDYLQSLNEIVATHRYSIDYVRVQKLVHELAQSSSKVFSLTDSQSIEFEKDLYRLTNYLLKKILNSFGIQEESKKDKSENIINDHLFVENYEHQQQQQQKEEEEISKSMNKKIDSINTITEDNIKQIAHQIVSLANRNPQYSSTILKLLDVENKKEVDQENTVASLIKVTLSFARSFLTFLAAFNEEVTEGDLLGKPSTNKNPSWLSESTMKDIQSLATKEFLNPRTIIALNKLFVRDSKPMNKYQKESLTHQLIDLGYSVLYGKNSQYDIDTAEGVATVNKQQQQQDKLIQQSVNQELVNRIVNLAYETDEKAKEDNFEGLFYRSLRLFFGLFHIDDYQTNQAEDGIEENEIKQNAELVPEEYMEKQEKNLNNDANIEDEADGAYVYDYDYENEEAGKIKYIAQRVNKLIDNNQEAKNNEIKRAENVFRILYKLYLYYYGYQDENELEQPKSNKVVEELDSAKVKRDNEELKFIQEVIPMLSEKDISNVLLELDRAANQLGYKSHSVDDANNNNDNQLEKKERDLSIFEYQS</sequence>
<dbReference type="GeneID" id="10506968"/>
<proteinExistence type="predicted"/>
<dbReference type="eggNOG" id="ENOG502RCIU">
    <property type="taxonomic scope" value="Eukaryota"/>
</dbReference>
<gene>
    <name evidence="2" type="ORF">DICPUDRAFT_148695</name>
</gene>
<accession>F0ZBS0</accession>
<evidence type="ECO:0000256" key="1">
    <source>
        <dbReference type="SAM" id="Coils"/>
    </source>
</evidence>
<reference evidence="3" key="1">
    <citation type="journal article" date="2011" name="Genome Biol.">
        <title>Comparative genomics of the social amoebae Dictyostelium discoideum and Dictyostelium purpureum.</title>
        <authorList>
            <consortium name="US DOE Joint Genome Institute (JGI-PGF)"/>
            <person name="Sucgang R."/>
            <person name="Kuo A."/>
            <person name="Tian X."/>
            <person name="Salerno W."/>
            <person name="Parikh A."/>
            <person name="Feasley C.L."/>
            <person name="Dalin E."/>
            <person name="Tu H."/>
            <person name="Huang E."/>
            <person name="Barry K."/>
            <person name="Lindquist E."/>
            <person name="Shapiro H."/>
            <person name="Bruce D."/>
            <person name="Schmutz J."/>
            <person name="Salamov A."/>
            <person name="Fey P."/>
            <person name="Gaudet P."/>
            <person name="Anjard C."/>
            <person name="Babu M.M."/>
            <person name="Basu S."/>
            <person name="Bushmanova Y."/>
            <person name="van der Wel H."/>
            <person name="Katoh-Kurasawa M."/>
            <person name="Dinh C."/>
            <person name="Coutinho P.M."/>
            <person name="Saito T."/>
            <person name="Elias M."/>
            <person name="Schaap P."/>
            <person name="Kay R.R."/>
            <person name="Henrissat B."/>
            <person name="Eichinger L."/>
            <person name="Rivero F."/>
            <person name="Putnam N.H."/>
            <person name="West C.M."/>
            <person name="Loomis W.F."/>
            <person name="Chisholm R.L."/>
            <person name="Shaulsky G."/>
            <person name="Strassmann J.E."/>
            <person name="Queller D.C."/>
            <person name="Kuspa A."/>
            <person name="Grigoriev I.V."/>
        </authorList>
    </citation>
    <scope>NUCLEOTIDE SEQUENCE [LARGE SCALE GENOMIC DNA]</scope>
    <source>
        <strain evidence="3">QSDP1</strain>
    </source>
</reference>
<organism evidence="2 3">
    <name type="scientific">Dictyostelium purpureum</name>
    <name type="common">Slime mold</name>
    <dbReference type="NCBI Taxonomy" id="5786"/>
    <lineage>
        <taxon>Eukaryota</taxon>
        <taxon>Amoebozoa</taxon>
        <taxon>Evosea</taxon>
        <taxon>Eumycetozoa</taxon>
        <taxon>Dictyostelia</taxon>
        <taxon>Dictyosteliales</taxon>
        <taxon>Dictyosteliaceae</taxon>
        <taxon>Dictyostelium</taxon>
    </lineage>
</organism>
<evidence type="ECO:0000313" key="3">
    <source>
        <dbReference type="Proteomes" id="UP000001064"/>
    </source>
</evidence>
<evidence type="ECO:0000313" key="2">
    <source>
        <dbReference type="EMBL" id="EGC38583.1"/>
    </source>
</evidence>
<dbReference type="AlphaFoldDB" id="F0ZBS0"/>
<keyword evidence="3" id="KW-1185">Reference proteome</keyword>
<dbReference type="RefSeq" id="XP_003284862.1">
    <property type="nucleotide sequence ID" value="XM_003284814.1"/>
</dbReference>
<dbReference type="InParanoid" id="F0ZBS0"/>
<dbReference type="VEuPathDB" id="AmoebaDB:DICPUDRAFT_148695"/>
<keyword evidence="1" id="KW-0175">Coiled coil</keyword>
<dbReference type="EMBL" id="GL870973">
    <property type="protein sequence ID" value="EGC38583.1"/>
    <property type="molecule type" value="Genomic_DNA"/>
</dbReference>
<protein>
    <submittedName>
        <fullName evidence="2">Uncharacterized protein</fullName>
    </submittedName>
</protein>
<name>F0ZBS0_DICPU</name>
<dbReference type="Proteomes" id="UP000001064">
    <property type="component" value="Unassembled WGS sequence"/>
</dbReference>
<dbReference type="OrthoDB" id="10604624at2759"/>
<dbReference type="OMA" id="PTWINEE"/>